<keyword evidence="1" id="KW-0675">Receptor</keyword>
<proteinExistence type="predicted"/>
<dbReference type="SUPFAM" id="SSF49785">
    <property type="entry name" value="Galactose-binding domain-like"/>
    <property type="match status" value="1"/>
</dbReference>
<sequence>MFNSLVLLSEKCELKTSTVLNKNSKEYGKQFLIDGSDETCWCSDSGIPQWVAIKWDKPVNVFKIEAKFQGGFCGNRDTTIEAWDNETKSWKLIENWPLEDVGSKQNFDFKRASQSNKT</sequence>
<protein>
    <submittedName>
        <fullName evidence="1">Nuclear receptor 2C2-associated protein</fullName>
    </submittedName>
</protein>
<reference evidence="1 2" key="1">
    <citation type="journal article" date="2019" name="PLoS Biol.">
        <title>Sex chromosomes control vertical transmission of feminizing Wolbachia symbionts in an isopod.</title>
        <authorList>
            <person name="Becking T."/>
            <person name="Chebbi M.A."/>
            <person name="Giraud I."/>
            <person name="Moumen B."/>
            <person name="Laverre T."/>
            <person name="Caubet Y."/>
            <person name="Peccoud J."/>
            <person name="Gilbert C."/>
            <person name="Cordaux R."/>
        </authorList>
    </citation>
    <scope>NUCLEOTIDE SEQUENCE [LARGE SCALE GENOMIC DNA]</scope>
    <source>
        <strain evidence="1">ANa2</strain>
        <tissue evidence="1">Whole body excluding digestive tract and cuticle</tissue>
    </source>
</reference>
<organism evidence="1 2">
    <name type="scientific">Armadillidium nasatum</name>
    <dbReference type="NCBI Taxonomy" id="96803"/>
    <lineage>
        <taxon>Eukaryota</taxon>
        <taxon>Metazoa</taxon>
        <taxon>Ecdysozoa</taxon>
        <taxon>Arthropoda</taxon>
        <taxon>Crustacea</taxon>
        <taxon>Multicrustacea</taxon>
        <taxon>Malacostraca</taxon>
        <taxon>Eumalacostraca</taxon>
        <taxon>Peracarida</taxon>
        <taxon>Isopoda</taxon>
        <taxon>Oniscidea</taxon>
        <taxon>Crinocheta</taxon>
        <taxon>Armadillidiidae</taxon>
        <taxon>Armadillidium</taxon>
    </lineage>
</organism>
<keyword evidence="2" id="KW-1185">Reference proteome</keyword>
<accession>A0A5N5TA65</accession>
<dbReference type="EMBL" id="SEYY01005060">
    <property type="protein sequence ID" value="KAB7503506.1"/>
    <property type="molecule type" value="Genomic_DNA"/>
</dbReference>
<evidence type="ECO:0000313" key="1">
    <source>
        <dbReference type="EMBL" id="KAB7503506.1"/>
    </source>
</evidence>
<evidence type="ECO:0000313" key="2">
    <source>
        <dbReference type="Proteomes" id="UP000326759"/>
    </source>
</evidence>
<dbReference type="AlphaFoldDB" id="A0A5N5TA65"/>
<dbReference type="Pfam" id="PF22633">
    <property type="entry name" value="F5_F8_type_C_2"/>
    <property type="match status" value="1"/>
</dbReference>
<comment type="caution">
    <text evidence="1">The sequence shown here is derived from an EMBL/GenBank/DDBJ whole genome shotgun (WGS) entry which is preliminary data.</text>
</comment>
<dbReference type="InterPro" id="IPR008979">
    <property type="entry name" value="Galactose-bd-like_sf"/>
</dbReference>
<gene>
    <name evidence="1" type="primary">nr2c2ap</name>
    <name evidence="1" type="ORF">Anas_06700</name>
</gene>
<dbReference type="OrthoDB" id="10250488at2759"/>
<dbReference type="Gene3D" id="2.60.120.260">
    <property type="entry name" value="Galactose-binding domain-like"/>
    <property type="match status" value="1"/>
</dbReference>
<dbReference type="Proteomes" id="UP000326759">
    <property type="component" value="Unassembled WGS sequence"/>
</dbReference>
<name>A0A5N5TA65_9CRUS</name>